<evidence type="ECO:0000256" key="1">
    <source>
        <dbReference type="SAM" id="Coils"/>
    </source>
</evidence>
<evidence type="ECO:0000313" key="3">
    <source>
        <dbReference type="Proteomes" id="UP000266861"/>
    </source>
</evidence>
<sequence length="92" mass="11004">MTSTKVGLKSHDSENRLQLCSTIKKSHYPNTNRIYEKLDKLEEKFRLLEEEIDDLTDKALEIKWEIGDITKDIKSQNYRHTFLLQLDFLYIL</sequence>
<name>A0A397G799_9GLOM</name>
<comment type="caution">
    <text evidence="2">The sequence shown here is derived from an EMBL/GenBank/DDBJ whole genome shotgun (WGS) entry which is preliminary data.</text>
</comment>
<proteinExistence type="predicted"/>
<organism evidence="2 3">
    <name type="scientific">Diversispora epigaea</name>
    <dbReference type="NCBI Taxonomy" id="1348612"/>
    <lineage>
        <taxon>Eukaryota</taxon>
        <taxon>Fungi</taxon>
        <taxon>Fungi incertae sedis</taxon>
        <taxon>Mucoromycota</taxon>
        <taxon>Glomeromycotina</taxon>
        <taxon>Glomeromycetes</taxon>
        <taxon>Diversisporales</taxon>
        <taxon>Diversisporaceae</taxon>
        <taxon>Diversispora</taxon>
    </lineage>
</organism>
<evidence type="ECO:0000313" key="2">
    <source>
        <dbReference type="EMBL" id="RHZ43980.1"/>
    </source>
</evidence>
<dbReference type="Proteomes" id="UP000266861">
    <property type="component" value="Unassembled WGS sequence"/>
</dbReference>
<dbReference type="EMBL" id="PQFF01000601">
    <property type="protein sequence ID" value="RHZ43980.1"/>
    <property type="molecule type" value="Genomic_DNA"/>
</dbReference>
<keyword evidence="1" id="KW-0175">Coiled coil</keyword>
<gene>
    <name evidence="2" type="ORF">Glove_784g3</name>
</gene>
<keyword evidence="3" id="KW-1185">Reference proteome</keyword>
<reference evidence="2 3" key="1">
    <citation type="submission" date="2018-08" db="EMBL/GenBank/DDBJ databases">
        <title>Genome and evolution of the arbuscular mycorrhizal fungus Diversispora epigaea (formerly Glomus versiforme) and its bacterial endosymbionts.</title>
        <authorList>
            <person name="Sun X."/>
            <person name="Fei Z."/>
            <person name="Harrison M."/>
        </authorList>
    </citation>
    <scope>NUCLEOTIDE SEQUENCE [LARGE SCALE GENOMIC DNA]</scope>
    <source>
        <strain evidence="2 3">IT104</strain>
    </source>
</reference>
<dbReference type="AlphaFoldDB" id="A0A397G799"/>
<feature type="coiled-coil region" evidence="1">
    <location>
        <begin position="31"/>
        <end position="65"/>
    </location>
</feature>
<protein>
    <submittedName>
        <fullName evidence="2">Uncharacterized protein</fullName>
    </submittedName>
</protein>
<accession>A0A397G799</accession>